<dbReference type="eggNOG" id="ENOG5030JZ3">
    <property type="taxonomic scope" value="Bacteria"/>
</dbReference>
<dbReference type="Proteomes" id="UP000005262">
    <property type="component" value="Chromosome"/>
</dbReference>
<keyword evidence="3" id="KW-1185">Reference proteome</keyword>
<evidence type="ECO:0008006" key="4">
    <source>
        <dbReference type="Google" id="ProtNLM"/>
    </source>
</evidence>
<organism evidence="2 3">
    <name type="scientific">Desulfosporosinus meridiei (strain ATCC BAA-275 / DSM 13257 / KCTC 12902 / NCIMB 13706 / S10)</name>
    <dbReference type="NCBI Taxonomy" id="768704"/>
    <lineage>
        <taxon>Bacteria</taxon>
        <taxon>Bacillati</taxon>
        <taxon>Bacillota</taxon>
        <taxon>Clostridia</taxon>
        <taxon>Eubacteriales</taxon>
        <taxon>Desulfitobacteriaceae</taxon>
        <taxon>Desulfosporosinus</taxon>
    </lineage>
</organism>
<sequence length="449" mass="49615">MKFKFDLSKLKNLRVSGKSKKSAKKMPGYLQKLKIKPQKSSSLSLSKKDFVLLTLLIIGFQGYGLYHFFLNPKWQEFSSLQTRYTAEQMIAANFEKDMAQKDHYLENLKLQDYKFNALTKVLPSEVPQEEIVLMLNKLSKERELEINGISLSDISFVSKQDFSAGKTILSQSQDNSKTSTTTNVAADSQNSQSTSANMSGSSVPAKANDMVIVENIDIAFSGNYGSLYNFISDLEQSVRKIIIQEVSMTRAGGDLLKGQLKIQYIGYVSPDDKNTYTLDTPETSGKDSPFQAYAGFEENISAVTGSSSGQGQAPVKTSNPDFYLMLSTYDDNAPKIIMGDYTKNGTEVYSNANANVRGKLAVSGDEDNMTYSYSLDGAIQTKQGKLLIDGGKIHTEVIAHARKNEQDKVGLILDVDNKTNYPLEITVISDDKQAPRFSLGTQFGSVTLK</sequence>
<gene>
    <name evidence="2" type="ordered locus">Desmer_0983</name>
</gene>
<accession>J7IMH9</accession>
<feature type="region of interest" description="Disordered" evidence="1">
    <location>
        <begin position="169"/>
        <end position="203"/>
    </location>
</feature>
<evidence type="ECO:0000256" key="1">
    <source>
        <dbReference type="SAM" id="MobiDB-lite"/>
    </source>
</evidence>
<dbReference type="AlphaFoldDB" id="J7IMH9"/>
<dbReference type="EMBL" id="CP003629">
    <property type="protein sequence ID" value="AFQ43007.1"/>
    <property type="molecule type" value="Genomic_DNA"/>
</dbReference>
<dbReference type="OrthoDB" id="1793079at2"/>
<name>J7IMH9_DESMD</name>
<feature type="compositionally biased region" description="Polar residues" evidence="1">
    <location>
        <begin position="169"/>
        <end position="202"/>
    </location>
</feature>
<proteinExistence type="predicted"/>
<dbReference type="HOGENOM" id="CLU_609334_0_0_9"/>
<dbReference type="RefSeq" id="WP_014901927.1">
    <property type="nucleotide sequence ID" value="NC_018515.1"/>
</dbReference>
<protein>
    <recommendedName>
        <fullName evidence="4">Tfp pilus assembly protein PilO</fullName>
    </recommendedName>
</protein>
<dbReference type="InterPro" id="IPR014717">
    <property type="entry name" value="Transl_elong_EF1B/ribsomal_bS6"/>
</dbReference>
<reference evidence="2 3" key="1">
    <citation type="journal article" date="2012" name="J. Bacteriol.">
        <title>Complete genome sequences of Desulfosporosinus orientis DSM765T, Desulfosporosinus youngiae DSM17734T, Desulfosporosinus meridiei DSM13257T, and Desulfosporosinus acidiphilus DSM22704T.</title>
        <authorList>
            <person name="Pester M."/>
            <person name="Brambilla E."/>
            <person name="Alazard D."/>
            <person name="Rattei T."/>
            <person name="Weinmaier T."/>
            <person name="Han J."/>
            <person name="Lucas S."/>
            <person name="Lapidus A."/>
            <person name="Cheng J.F."/>
            <person name="Goodwin L."/>
            <person name="Pitluck S."/>
            <person name="Peters L."/>
            <person name="Ovchinnikova G."/>
            <person name="Teshima H."/>
            <person name="Detter J.C."/>
            <person name="Han C.S."/>
            <person name="Tapia R."/>
            <person name="Land M.L."/>
            <person name="Hauser L."/>
            <person name="Kyrpides N.C."/>
            <person name="Ivanova N.N."/>
            <person name="Pagani I."/>
            <person name="Huntmann M."/>
            <person name="Wei C.L."/>
            <person name="Davenport K.W."/>
            <person name="Daligault H."/>
            <person name="Chain P.S."/>
            <person name="Chen A."/>
            <person name="Mavromatis K."/>
            <person name="Markowitz V."/>
            <person name="Szeto E."/>
            <person name="Mikhailova N."/>
            <person name="Pati A."/>
            <person name="Wagner M."/>
            <person name="Woyke T."/>
            <person name="Ollivier B."/>
            <person name="Klenk H.P."/>
            <person name="Spring S."/>
            <person name="Loy A."/>
        </authorList>
    </citation>
    <scope>NUCLEOTIDE SEQUENCE [LARGE SCALE GENOMIC DNA]</scope>
    <source>
        <strain evidence="3">ATCC BAA-275 / DSM 13257 / NCIMB 13706 / S10</strain>
    </source>
</reference>
<evidence type="ECO:0000313" key="2">
    <source>
        <dbReference type="EMBL" id="AFQ43007.1"/>
    </source>
</evidence>
<evidence type="ECO:0000313" key="3">
    <source>
        <dbReference type="Proteomes" id="UP000005262"/>
    </source>
</evidence>
<reference evidence="3" key="2">
    <citation type="submission" date="2012-08" db="EMBL/GenBank/DDBJ databases">
        <title>Finished genome of Desulfosporosinus meridiei DSM 13257.</title>
        <authorList>
            <person name="Huntemann M."/>
            <person name="Wei C.-L."/>
            <person name="Han J."/>
            <person name="Detter J.C."/>
            <person name="Han C."/>
            <person name="Davenport K."/>
            <person name="Daligault H."/>
            <person name="Erkkila T."/>
            <person name="Gu W."/>
            <person name="Munk A.C.C."/>
            <person name="Teshima H."/>
            <person name="Xu Y."/>
            <person name="Chain P."/>
            <person name="Tapia R."/>
            <person name="Chen A."/>
            <person name="Krypides N."/>
            <person name="Mavromatis K."/>
            <person name="Markowitz V."/>
            <person name="Szeto E."/>
            <person name="Ivanova N."/>
            <person name="Mikhailova N."/>
            <person name="Ovchinnikova G."/>
            <person name="Pagani I."/>
            <person name="Pati A."/>
            <person name="Goodwin L."/>
            <person name="Peters L."/>
            <person name="Pitluck S."/>
            <person name="Woyke T."/>
            <person name="Pester M."/>
            <person name="Spring S."/>
            <person name="Ollivier B."/>
            <person name="Rattei T."/>
            <person name="Klenk H.-P."/>
            <person name="Wagner M."/>
            <person name="Loy A."/>
        </authorList>
    </citation>
    <scope>NUCLEOTIDE SEQUENCE [LARGE SCALE GENOMIC DNA]</scope>
    <source>
        <strain evidence="3">ATCC BAA-275 / DSM 13257 / NCIMB 13706 / S10</strain>
    </source>
</reference>
<dbReference type="Gene3D" id="3.30.70.60">
    <property type="match status" value="1"/>
</dbReference>
<dbReference type="KEGG" id="dmi:Desmer_0983"/>
<dbReference type="STRING" id="768704.Desmer_0983"/>